<proteinExistence type="predicted"/>
<dbReference type="AlphaFoldDB" id="A0A1C3JNI4"/>
<dbReference type="InterPro" id="IPR038086">
    <property type="entry name" value="DUF2789_sf"/>
</dbReference>
<name>A0A1C3JNI4_9GAMM</name>
<evidence type="ECO:0000313" key="4">
    <source>
        <dbReference type="Proteomes" id="UP000092871"/>
    </source>
</evidence>
<dbReference type="OrthoDB" id="5828847at2"/>
<dbReference type="RefSeq" id="WP_067032219.1">
    <property type="nucleotide sequence ID" value="NZ_CP187511.1"/>
</dbReference>
<evidence type="ECO:0000313" key="3">
    <source>
        <dbReference type="Proteomes" id="UP000092840"/>
    </source>
</evidence>
<dbReference type="Gene3D" id="1.10.10.1130">
    <property type="entry name" value="Uncharacterised protein PF10982, DUF2789"/>
    <property type="match status" value="1"/>
</dbReference>
<accession>A0A1C3JNI4</accession>
<evidence type="ECO:0000313" key="2">
    <source>
        <dbReference type="EMBL" id="SBT20437.1"/>
    </source>
</evidence>
<evidence type="ECO:0000313" key="1">
    <source>
        <dbReference type="EMBL" id="SBT16721.1"/>
    </source>
</evidence>
<organism evidence="1 4">
    <name type="scientific">Marinomonas gallaica</name>
    <dbReference type="NCBI Taxonomy" id="1806667"/>
    <lineage>
        <taxon>Bacteria</taxon>
        <taxon>Pseudomonadati</taxon>
        <taxon>Pseudomonadota</taxon>
        <taxon>Gammaproteobacteria</taxon>
        <taxon>Oceanospirillales</taxon>
        <taxon>Oceanospirillaceae</taxon>
        <taxon>Marinomonas</taxon>
    </lineage>
</organism>
<dbReference type="EMBL" id="FLRA01000003">
    <property type="protein sequence ID" value="SBT16721.1"/>
    <property type="molecule type" value="Genomic_DNA"/>
</dbReference>
<dbReference type="Proteomes" id="UP000092871">
    <property type="component" value="Unassembled WGS sequence"/>
</dbReference>
<protein>
    <recommendedName>
        <fullName evidence="5">DUF2789 domain-containing protein</fullName>
    </recommendedName>
</protein>
<dbReference type="InterPro" id="IPR021250">
    <property type="entry name" value="DUF2789"/>
</dbReference>
<evidence type="ECO:0008006" key="5">
    <source>
        <dbReference type="Google" id="ProtNLM"/>
    </source>
</evidence>
<reference evidence="2 3" key="2">
    <citation type="submission" date="2016-06" db="EMBL/GenBank/DDBJ databases">
        <authorList>
            <person name="Rodrigo-Torres L."/>
            <person name="Arahal D.R."/>
        </authorList>
    </citation>
    <scope>NUCLEOTIDE SEQUENCE [LARGE SCALE GENOMIC DNA]</scope>
    <source>
        <strain evidence="2 3">CECT 5116</strain>
    </source>
</reference>
<dbReference type="Pfam" id="PF10982">
    <property type="entry name" value="DUF2789"/>
    <property type="match status" value="1"/>
</dbReference>
<gene>
    <name evidence="1" type="ORF">MGA5115_00803</name>
    <name evidence="2" type="ORF">MGA5116_01021</name>
</gene>
<dbReference type="Proteomes" id="UP000092840">
    <property type="component" value="Unassembled WGS sequence"/>
</dbReference>
<sequence>METHEHSLKALFDQLGLDSSEQGIEAFVSENDSIPQGVLLWQAPMWSESQAQMLKQMKDEDADWAEVVDELDLMMR</sequence>
<keyword evidence="3" id="KW-1185">Reference proteome</keyword>
<dbReference type="EMBL" id="FLRB01000006">
    <property type="protein sequence ID" value="SBT20437.1"/>
    <property type="molecule type" value="Genomic_DNA"/>
</dbReference>
<reference evidence="1 4" key="1">
    <citation type="submission" date="2016-06" db="EMBL/GenBank/DDBJ databases">
        <authorList>
            <person name="Kjaerup R.B."/>
            <person name="Dalgaard T.S."/>
            <person name="Juul-Madsen H.R."/>
        </authorList>
    </citation>
    <scope>NUCLEOTIDE SEQUENCE [LARGE SCALE GENOMIC DNA]</scope>
    <source>
        <strain evidence="1 4">CECT 5115</strain>
    </source>
</reference>